<proteinExistence type="predicted"/>
<sequence length="63" mass="6679">MARGPRRGAREARAPSGAGRAASDARRRHPPCTRRYASGRTGWCAGQRARAGSRSAATRSGRS</sequence>
<evidence type="ECO:0000313" key="2">
    <source>
        <dbReference type="EMBL" id="PZQ46312.1"/>
    </source>
</evidence>
<dbReference type="EMBL" id="QFPW01000027">
    <property type="protein sequence ID" value="PZQ46312.1"/>
    <property type="molecule type" value="Genomic_DNA"/>
</dbReference>
<name>A0A2W5MYI7_RHOSU</name>
<dbReference type="AlphaFoldDB" id="A0A2W5MYI7"/>
<reference evidence="2 3" key="1">
    <citation type="submission" date="2017-08" db="EMBL/GenBank/DDBJ databases">
        <title>Infants hospitalized years apart are colonized by the same room-sourced microbial strains.</title>
        <authorList>
            <person name="Brooks B."/>
            <person name="Olm M.R."/>
            <person name="Firek B.A."/>
            <person name="Baker R."/>
            <person name="Thomas B.C."/>
            <person name="Morowitz M.J."/>
            <person name="Banfield J.F."/>
        </authorList>
    </citation>
    <scope>NUCLEOTIDE SEQUENCE [LARGE SCALE GENOMIC DNA]</scope>
    <source>
        <strain evidence="2">S2_005_002_R2_34</strain>
    </source>
</reference>
<evidence type="ECO:0000313" key="3">
    <source>
        <dbReference type="Proteomes" id="UP000249185"/>
    </source>
</evidence>
<organism evidence="2 3">
    <name type="scientific">Rhodovulum sulfidophilum</name>
    <name type="common">Rhodobacter sulfidophilus</name>
    <dbReference type="NCBI Taxonomy" id="35806"/>
    <lineage>
        <taxon>Bacteria</taxon>
        <taxon>Pseudomonadati</taxon>
        <taxon>Pseudomonadota</taxon>
        <taxon>Alphaproteobacteria</taxon>
        <taxon>Rhodobacterales</taxon>
        <taxon>Paracoccaceae</taxon>
        <taxon>Rhodovulum</taxon>
    </lineage>
</organism>
<accession>A0A2W5MYI7</accession>
<evidence type="ECO:0000256" key="1">
    <source>
        <dbReference type="SAM" id="MobiDB-lite"/>
    </source>
</evidence>
<comment type="caution">
    <text evidence="2">The sequence shown here is derived from an EMBL/GenBank/DDBJ whole genome shotgun (WGS) entry which is preliminary data.</text>
</comment>
<dbReference type="Proteomes" id="UP000249185">
    <property type="component" value="Unassembled WGS sequence"/>
</dbReference>
<gene>
    <name evidence="2" type="ORF">DI556_20795</name>
</gene>
<feature type="compositionally biased region" description="Low complexity" evidence="1">
    <location>
        <begin position="45"/>
        <end position="63"/>
    </location>
</feature>
<feature type="region of interest" description="Disordered" evidence="1">
    <location>
        <begin position="1"/>
        <end position="63"/>
    </location>
</feature>
<protein>
    <submittedName>
        <fullName evidence="2">Uncharacterized protein</fullName>
    </submittedName>
</protein>